<evidence type="ECO:0000313" key="2">
    <source>
        <dbReference type="Proteomes" id="UP001240447"/>
    </source>
</evidence>
<name>A0ABT9NL25_9ACTN</name>
<protein>
    <recommendedName>
        <fullName evidence="3">DUF2804 domain-containing protein</fullName>
    </recommendedName>
</protein>
<dbReference type="PANTHER" id="PTHR35868:SF3">
    <property type="entry name" value="DUF2804 DOMAIN-CONTAINING PROTEIN"/>
    <property type="match status" value="1"/>
</dbReference>
<dbReference type="Proteomes" id="UP001240447">
    <property type="component" value="Unassembled WGS sequence"/>
</dbReference>
<dbReference type="InterPro" id="IPR021243">
    <property type="entry name" value="DUF2804"/>
</dbReference>
<gene>
    <name evidence="1" type="ORF">J2S59_000930</name>
</gene>
<accession>A0ABT9NL25</accession>
<comment type="caution">
    <text evidence="1">The sequence shown here is derived from an EMBL/GenBank/DDBJ whole genome shotgun (WGS) entry which is preliminary data.</text>
</comment>
<dbReference type="EMBL" id="JAUSQM010000001">
    <property type="protein sequence ID" value="MDP9821121.1"/>
    <property type="molecule type" value="Genomic_DNA"/>
</dbReference>
<dbReference type="Pfam" id="PF10974">
    <property type="entry name" value="DUF2804"/>
    <property type="match status" value="1"/>
</dbReference>
<evidence type="ECO:0000313" key="1">
    <source>
        <dbReference type="EMBL" id="MDP9821121.1"/>
    </source>
</evidence>
<proteinExistence type="predicted"/>
<reference evidence="1 2" key="1">
    <citation type="submission" date="2023-07" db="EMBL/GenBank/DDBJ databases">
        <title>Sequencing the genomes of 1000 actinobacteria strains.</title>
        <authorList>
            <person name="Klenk H.-P."/>
        </authorList>
    </citation>
    <scope>NUCLEOTIDE SEQUENCE [LARGE SCALE GENOMIC DNA]</scope>
    <source>
        <strain evidence="1 2">GD13</strain>
    </source>
</reference>
<dbReference type="PANTHER" id="PTHR35868">
    <property type="entry name" value="DUF2804 DOMAIN-CONTAINING PROTEIN-RELATED"/>
    <property type="match status" value="1"/>
</dbReference>
<dbReference type="RefSeq" id="WP_306824853.1">
    <property type="nucleotide sequence ID" value="NZ_JAUSQM010000001.1"/>
</dbReference>
<organism evidence="1 2">
    <name type="scientific">Nocardioides massiliensis</name>
    <dbReference type="NCBI Taxonomy" id="1325935"/>
    <lineage>
        <taxon>Bacteria</taxon>
        <taxon>Bacillati</taxon>
        <taxon>Actinomycetota</taxon>
        <taxon>Actinomycetes</taxon>
        <taxon>Propionibacteriales</taxon>
        <taxon>Nocardioidaceae</taxon>
        <taxon>Nocardioides</taxon>
    </lineage>
</organism>
<evidence type="ECO:0008006" key="3">
    <source>
        <dbReference type="Google" id="ProtNLM"/>
    </source>
</evidence>
<sequence>MIPEITAPVALLDERGRLNRAAVGWTRTPLHDTSGVARRRGWRPPVAWGRNKRWEYWAVITPTHVVALVVSSIDYAAVHGIFCLDRRTGAQIAHDAIGVLGGSARLPGSLGGGPARGRTRAVRTEVEETPDGTRLRAEGARVSLDVVVPRPADHEAMGVVVPWSDRLVQYTVKDVGRTAYGRLIVDGEEVAVSEADSWAVHDHGRGRWPYDIAWNWGAGGGRVDGRVIGVQLGARWTAGTGSTENALYVDGRLTKIHHELDWRYTPGDWLAAWEVRGEGVELTFTPEHLRRAVTDLTVFFSKTHQVFGTWAGRVRDADGAWVEVREVYGFAEDVHNRW</sequence>
<keyword evidence="2" id="KW-1185">Reference proteome</keyword>